<organism evidence="1 2">
    <name type="scientific">Sphingobacterium athyrii</name>
    <dbReference type="NCBI Taxonomy" id="2152717"/>
    <lineage>
        <taxon>Bacteria</taxon>
        <taxon>Pseudomonadati</taxon>
        <taxon>Bacteroidota</taxon>
        <taxon>Sphingobacteriia</taxon>
        <taxon>Sphingobacteriales</taxon>
        <taxon>Sphingobacteriaceae</taxon>
        <taxon>Sphingobacterium</taxon>
    </lineage>
</organism>
<reference evidence="1 2" key="1">
    <citation type="submission" date="2018-04" db="EMBL/GenBank/DDBJ databases">
        <title>Sphingobacterium sp. M46 Genome.</title>
        <authorList>
            <person name="Cheng J."/>
            <person name="Li Y."/>
        </authorList>
    </citation>
    <scope>NUCLEOTIDE SEQUENCE [LARGE SCALE GENOMIC DNA]</scope>
    <source>
        <strain evidence="1 2">M46</strain>
    </source>
</reference>
<evidence type="ECO:0000313" key="2">
    <source>
        <dbReference type="Proteomes" id="UP000250831"/>
    </source>
</evidence>
<name>A0A363NNK7_9SPHI</name>
<protein>
    <submittedName>
        <fullName evidence="1">Uncharacterized protein</fullName>
    </submittedName>
</protein>
<dbReference type="AlphaFoldDB" id="A0A363NNK7"/>
<comment type="caution">
    <text evidence="1">The sequence shown here is derived from an EMBL/GenBank/DDBJ whole genome shotgun (WGS) entry which is preliminary data.</text>
</comment>
<dbReference type="RefSeq" id="WP_108636033.1">
    <property type="nucleotide sequence ID" value="NZ_QCXX01000007.1"/>
</dbReference>
<accession>A0A363NNK7</accession>
<dbReference type="OrthoDB" id="712176at2"/>
<evidence type="ECO:0000313" key="1">
    <source>
        <dbReference type="EMBL" id="PUV22386.1"/>
    </source>
</evidence>
<keyword evidence="2" id="KW-1185">Reference proteome</keyword>
<dbReference type="EMBL" id="QCXX01000007">
    <property type="protein sequence ID" value="PUV22386.1"/>
    <property type="molecule type" value="Genomic_DNA"/>
</dbReference>
<proteinExistence type="predicted"/>
<gene>
    <name evidence="1" type="ORF">DCO56_22805</name>
</gene>
<dbReference type="Proteomes" id="UP000250831">
    <property type="component" value="Unassembled WGS sequence"/>
</dbReference>
<sequence>MEDMQSVPLVVPRNFKLICELFGIAVPAFIQLFLDHYSFMDQNFVDNSSYNLATRGIHFIDDKFKLGTDPLSIKLDQREKERGVKLIQRQVKLGLNRNYSTTERRNRGRVITGQIYDILSKGRKMKDIIYLDENTCFKLNKDLLLTCILNNTHPSRYINSMMKLVSIPDYLAELHLDEGEYNPILGFIIRVHDGYGNINNLEYRNSARFKNFIMEIQELNKRYFFYRGLEKRVAVYQEWLDDFLENRAEDNIL</sequence>